<accession>A0A165QM75</accession>
<dbReference type="Pfam" id="PF07859">
    <property type="entry name" value="Abhydrolase_3"/>
    <property type="match status" value="1"/>
</dbReference>
<dbReference type="PANTHER" id="PTHR48081:SF31">
    <property type="entry name" value="STERYL ACETYL HYDROLASE MUG81-RELATED"/>
    <property type="match status" value="1"/>
</dbReference>
<dbReference type="EMBL" id="KV429056">
    <property type="protein sequence ID" value="KZT69661.1"/>
    <property type="molecule type" value="Genomic_DNA"/>
</dbReference>
<dbReference type="SUPFAM" id="SSF53474">
    <property type="entry name" value="alpha/beta-Hydrolases"/>
    <property type="match status" value="1"/>
</dbReference>
<dbReference type="STRING" id="1314783.A0A165QM75"/>
<evidence type="ECO:0000256" key="2">
    <source>
        <dbReference type="SAM" id="SignalP"/>
    </source>
</evidence>
<evidence type="ECO:0000313" key="4">
    <source>
        <dbReference type="EMBL" id="KZT69661.1"/>
    </source>
</evidence>
<dbReference type="PANTHER" id="PTHR48081">
    <property type="entry name" value="AB HYDROLASE SUPERFAMILY PROTEIN C4A8.06C"/>
    <property type="match status" value="1"/>
</dbReference>
<keyword evidence="2" id="KW-0732">Signal</keyword>
<dbReference type="InterPro" id="IPR029058">
    <property type="entry name" value="AB_hydrolase_fold"/>
</dbReference>
<proteinExistence type="predicted"/>
<reference evidence="4 5" key="1">
    <citation type="journal article" date="2016" name="Mol. Biol. Evol.">
        <title>Comparative Genomics of Early-Diverging Mushroom-Forming Fungi Provides Insights into the Origins of Lignocellulose Decay Capabilities.</title>
        <authorList>
            <person name="Nagy L.G."/>
            <person name="Riley R."/>
            <person name="Tritt A."/>
            <person name="Adam C."/>
            <person name="Daum C."/>
            <person name="Floudas D."/>
            <person name="Sun H."/>
            <person name="Yadav J.S."/>
            <person name="Pangilinan J."/>
            <person name="Larsson K.H."/>
            <person name="Matsuura K."/>
            <person name="Barry K."/>
            <person name="Labutti K."/>
            <person name="Kuo R."/>
            <person name="Ohm R.A."/>
            <person name="Bhattacharya S.S."/>
            <person name="Shirouzu T."/>
            <person name="Yoshinaga Y."/>
            <person name="Martin F.M."/>
            <person name="Grigoriev I.V."/>
            <person name="Hibbett D.S."/>
        </authorList>
    </citation>
    <scope>NUCLEOTIDE SEQUENCE [LARGE SCALE GENOMIC DNA]</scope>
    <source>
        <strain evidence="4 5">L-15889</strain>
    </source>
</reference>
<dbReference type="Gene3D" id="3.40.50.1820">
    <property type="entry name" value="alpha/beta hydrolase"/>
    <property type="match status" value="1"/>
</dbReference>
<feature type="signal peptide" evidence="2">
    <location>
        <begin position="1"/>
        <end position="21"/>
    </location>
</feature>
<evidence type="ECO:0000256" key="1">
    <source>
        <dbReference type="ARBA" id="ARBA00022801"/>
    </source>
</evidence>
<dbReference type="InterPro" id="IPR013094">
    <property type="entry name" value="AB_hydrolase_3"/>
</dbReference>
<dbReference type="GO" id="GO:0016787">
    <property type="term" value="F:hydrolase activity"/>
    <property type="evidence" value="ECO:0007669"/>
    <property type="project" value="UniProtKB-KW"/>
</dbReference>
<evidence type="ECO:0000259" key="3">
    <source>
        <dbReference type="Pfam" id="PF07859"/>
    </source>
</evidence>
<keyword evidence="5" id="KW-1185">Reference proteome</keyword>
<protein>
    <recommendedName>
        <fullName evidence="3">Alpha/beta hydrolase fold-3 domain-containing protein</fullName>
    </recommendedName>
</protein>
<sequence length="445" mass="49013">MAVPLHTHIYFALLLPWLVIRRTVKYYVHGPPHPAWGLFLDLVCASSRFYFSLAEQHTRDVYLEADVQAPTAPEDDGAPFNDDAWRPKARAQKLAGEGTRVDPVCLRGVSDEWRRGVALVGAPEVRAVDVPGFWVVREESDVVPGRPARDGERVIMYLPGGGIHPMTSPVSYGLALATGLRVLAVTYRAAKSPCTAFPAQLLDALAGYVHLVALGFQAANIILVGESAGAFADLALMRYLGDLRADVSSPLRPGMVGAAALASPACNLSRFDHPEIETDYRLPHYRKRMVPKLARHFDLERLPESLYFCPALARRGQRAFAHLLPADDVASGKVAGGADEGEDARPVDVWIQYSDCEIFADDMRRLVEAMRAEGVHVRNDEVWGGLHADAVIRRSIKLARAGIRRGIRRRLWPCGKAKRMQSEAVEDDNSSWGRLVKVVKEMAGS</sequence>
<organism evidence="4 5">
    <name type="scientific">Daedalea quercina L-15889</name>
    <dbReference type="NCBI Taxonomy" id="1314783"/>
    <lineage>
        <taxon>Eukaryota</taxon>
        <taxon>Fungi</taxon>
        <taxon>Dikarya</taxon>
        <taxon>Basidiomycota</taxon>
        <taxon>Agaricomycotina</taxon>
        <taxon>Agaricomycetes</taxon>
        <taxon>Polyporales</taxon>
        <taxon>Fomitopsis</taxon>
    </lineage>
</organism>
<keyword evidence="1" id="KW-0378">Hydrolase</keyword>
<dbReference type="Proteomes" id="UP000076727">
    <property type="component" value="Unassembled WGS sequence"/>
</dbReference>
<feature type="domain" description="Alpha/beta hydrolase fold-3" evidence="3">
    <location>
        <begin position="173"/>
        <end position="388"/>
    </location>
</feature>
<gene>
    <name evidence="4" type="ORF">DAEQUDRAFT_756808</name>
</gene>
<feature type="chain" id="PRO_5007865153" description="Alpha/beta hydrolase fold-3 domain-containing protein" evidence="2">
    <location>
        <begin position="22"/>
        <end position="445"/>
    </location>
</feature>
<evidence type="ECO:0000313" key="5">
    <source>
        <dbReference type="Proteomes" id="UP000076727"/>
    </source>
</evidence>
<dbReference type="InterPro" id="IPR050300">
    <property type="entry name" value="GDXG_lipolytic_enzyme"/>
</dbReference>
<name>A0A165QM75_9APHY</name>
<dbReference type="OrthoDB" id="2152029at2759"/>
<dbReference type="AlphaFoldDB" id="A0A165QM75"/>